<evidence type="ECO:0000313" key="1">
    <source>
        <dbReference type="EMBL" id="GFB22366.1"/>
    </source>
</evidence>
<sequence>MKCVTMDTVKPKVLAPGMYAIDDEPIPPHNRNNRKVHLEYLKHLKESRETVREFVKEAKIEKPLDNKLESACL</sequence>
<dbReference type="EMBL" id="BKCJ010579271">
    <property type="protein sequence ID" value="GFB22366.1"/>
    <property type="molecule type" value="Genomic_DNA"/>
</dbReference>
<organism evidence="1">
    <name type="scientific">Tanacetum cinerariifolium</name>
    <name type="common">Dalmatian daisy</name>
    <name type="synonym">Chrysanthemum cinerariifolium</name>
    <dbReference type="NCBI Taxonomy" id="118510"/>
    <lineage>
        <taxon>Eukaryota</taxon>
        <taxon>Viridiplantae</taxon>
        <taxon>Streptophyta</taxon>
        <taxon>Embryophyta</taxon>
        <taxon>Tracheophyta</taxon>
        <taxon>Spermatophyta</taxon>
        <taxon>Magnoliopsida</taxon>
        <taxon>eudicotyledons</taxon>
        <taxon>Gunneridae</taxon>
        <taxon>Pentapetalae</taxon>
        <taxon>asterids</taxon>
        <taxon>campanulids</taxon>
        <taxon>Asterales</taxon>
        <taxon>Asteraceae</taxon>
        <taxon>Asteroideae</taxon>
        <taxon>Anthemideae</taxon>
        <taxon>Anthemidinae</taxon>
        <taxon>Tanacetum</taxon>
    </lineage>
</organism>
<proteinExistence type="predicted"/>
<reference evidence="1" key="1">
    <citation type="journal article" date="2019" name="Sci. Rep.">
        <title>Draft genome of Tanacetum cinerariifolium, the natural source of mosquito coil.</title>
        <authorList>
            <person name="Yamashiro T."/>
            <person name="Shiraishi A."/>
            <person name="Satake H."/>
            <person name="Nakayama K."/>
        </authorList>
    </citation>
    <scope>NUCLEOTIDE SEQUENCE</scope>
</reference>
<comment type="caution">
    <text evidence="1">The sequence shown here is derived from an EMBL/GenBank/DDBJ whole genome shotgun (WGS) entry which is preliminary data.</text>
</comment>
<protein>
    <submittedName>
        <fullName evidence="1">Uncharacterized protein</fullName>
    </submittedName>
</protein>
<accession>A0A699L726</accession>
<dbReference type="AlphaFoldDB" id="A0A699L726"/>
<gene>
    <name evidence="1" type="ORF">Tci_694337</name>
</gene>
<name>A0A699L726_TANCI</name>